<dbReference type="InterPro" id="IPR013783">
    <property type="entry name" value="Ig-like_fold"/>
</dbReference>
<dbReference type="SMART" id="SM01065">
    <property type="entry name" value="CBM_2"/>
    <property type="match status" value="1"/>
</dbReference>
<accession>A0ABP9UNB8</accession>
<evidence type="ECO:0000256" key="5">
    <source>
        <dbReference type="ARBA" id="ARBA00020295"/>
    </source>
</evidence>
<dbReference type="EMBL" id="BAABRI010000011">
    <property type="protein sequence ID" value="GAA5483068.1"/>
    <property type="molecule type" value="Genomic_DNA"/>
</dbReference>
<evidence type="ECO:0000256" key="2">
    <source>
        <dbReference type="ARBA" id="ARBA00004496"/>
    </source>
</evidence>
<dbReference type="SUPFAM" id="SSF51445">
    <property type="entry name" value="(Trans)glycosidases"/>
    <property type="match status" value="1"/>
</dbReference>
<keyword evidence="8" id="KW-0808">Transferase</keyword>
<keyword evidence="7" id="KW-0328">Glycosyltransferase</keyword>
<comment type="subcellular location">
    <subcellularLocation>
        <location evidence="2">Cytoplasm</location>
    </subcellularLocation>
</comment>
<dbReference type="PANTHER" id="PTHR32518">
    <property type="match status" value="1"/>
</dbReference>
<dbReference type="Proteomes" id="UP001476282">
    <property type="component" value="Unassembled WGS sequence"/>
</dbReference>
<evidence type="ECO:0000256" key="8">
    <source>
        <dbReference type="ARBA" id="ARBA00022679"/>
    </source>
</evidence>
<sequence length="896" mass="102363">MNLVFRLNYHTTPGQSLWLKYSMLAGGGEVRIDQVVPMRWLNDRQWETEVELSGGEAVRIEYSYQLRQDWNGLALDEWGSARVKELVVSAWDGQLLLDTWSSAGTVDHAFETDAFAASQRSRDAFSKPLLPRGANHTFQLHMAAVPAGMVPCLLGSVREIGDWRHSAAVPLVEFAPNRWCVHLYLPADWYIEYKYGLFDPGSGRCVSLEQGENRVLPPHEAGGRRWTTVSDEAYRRRPEALLRGAGVAVPVFSLRSPKGLGVGEFADLKPFADWAAGAGMKLIQILPINDTTSAHDWTDSYPYSAISVFALHPIYLRIDDLGHPMPQDFQKELEALRAELNGRDAIDHEAVMAAKWRLTRRVFDAHRETILEDGGFRDFLTTQGHWLVPYAVFCVQRDRHGTADFSRWGEWAGYDGARVRAVVDPKHPDWPEASYHIWLQYELDRQLVDAVRHLGECGVALKGDLPIGIDRESVDAWSAPHLFRMDAQAGAPPDAFAVKGQNWGFPTYHWEVMQQDGYAWWRSRFAHLSRYFDAFRIDHILGFFRIWQVPLEQVEGIMGHFDPAQPVSMDEIHARGIDFDFLRYCRPYLREHSLQDRFGDAVAEVKARYLDDRGEGWYSLREEVSTQRKIIDRLTGDPDHGGLLEPLLDCASEVLFFEVPGSGGTRFHPRCGLHATRSFQELGSEDRRRIDELYVDYFYRRQEDFWQARGFEKLPAMRRASRMLLCGEDLGMVPACVPGVLGELGILSLEIQRMPKSPQVEFFDPRHAPYMSVVSPSTHDMSTLRAWWQEDRGATARFAHHHLGEDFPAEELTGEMAGRIIRQHLESPAMWAIFPIQDLLAMDETLRHPDPDAERINVPAIMPYYWRYRMHLGIDQLADATDFTETLAAMVRETGR</sequence>
<gene>
    <name evidence="13" type="ORF">Hsar01_02295</name>
</gene>
<protein>
    <recommendedName>
        <fullName evidence="5">4-alpha-glucanotransferase</fullName>
        <ecNumber evidence="4">2.4.1.25</ecNumber>
    </recommendedName>
    <alternativeName>
        <fullName evidence="10">Amylomaltase</fullName>
    </alternativeName>
    <alternativeName>
        <fullName evidence="11">Disproportionating enzyme</fullName>
    </alternativeName>
</protein>
<dbReference type="SUPFAM" id="SSF49452">
    <property type="entry name" value="Starch-binding domain-like"/>
    <property type="match status" value="2"/>
</dbReference>
<evidence type="ECO:0000313" key="14">
    <source>
        <dbReference type="Proteomes" id="UP001476282"/>
    </source>
</evidence>
<keyword evidence="6" id="KW-0963">Cytoplasm</keyword>
<evidence type="ECO:0000256" key="1">
    <source>
        <dbReference type="ARBA" id="ARBA00000439"/>
    </source>
</evidence>
<feature type="domain" description="CBM20" evidence="12">
    <location>
        <begin position="128"/>
        <end position="236"/>
    </location>
</feature>
<comment type="similarity">
    <text evidence="3">Belongs to the disproportionating enzyme family.</text>
</comment>
<comment type="catalytic activity">
    <reaction evidence="1">
        <text>Transfers a segment of a (1-&gt;4)-alpha-D-glucan to a new position in an acceptor, which may be glucose or a (1-&gt;4)-alpha-D-glucan.</text>
        <dbReference type="EC" id="2.4.1.25"/>
    </reaction>
</comment>
<dbReference type="RefSeq" id="WP_353567192.1">
    <property type="nucleotide sequence ID" value="NZ_BAABRI010000011.1"/>
</dbReference>
<evidence type="ECO:0000256" key="7">
    <source>
        <dbReference type="ARBA" id="ARBA00022676"/>
    </source>
</evidence>
<evidence type="ECO:0000256" key="3">
    <source>
        <dbReference type="ARBA" id="ARBA00005684"/>
    </source>
</evidence>
<dbReference type="InterPro" id="IPR003385">
    <property type="entry name" value="Glyco_hydro_77"/>
</dbReference>
<comment type="caution">
    <text evidence="13">The sequence shown here is derived from an EMBL/GenBank/DDBJ whole genome shotgun (WGS) entry which is preliminary data.</text>
</comment>
<dbReference type="Gene3D" id="3.20.20.80">
    <property type="entry name" value="Glycosidases"/>
    <property type="match status" value="2"/>
</dbReference>
<dbReference type="PROSITE" id="PS51166">
    <property type="entry name" value="CBM20"/>
    <property type="match status" value="1"/>
</dbReference>
<evidence type="ECO:0000256" key="10">
    <source>
        <dbReference type="ARBA" id="ARBA00031423"/>
    </source>
</evidence>
<dbReference type="Pfam" id="PF02446">
    <property type="entry name" value="Glyco_hydro_77"/>
    <property type="match status" value="1"/>
</dbReference>
<evidence type="ECO:0000256" key="6">
    <source>
        <dbReference type="ARBA" id="ARBA00022490"/>
    </source>
</evidence>
<keyword evidence="9" id="KW-0119">Carbohydrate metabolism</keyword>
<evidence type="ECO:0000256" key="4">
    <source>
        <dbReference type="ARBA" id="ARBA00012560"/>
    </source>
</evidence>
<evidence type="ECO:0000259" key="12">
    <source>
        <dbReference type="PROSITE" id="PS51166"/>
    </source>
</evidence>
<dbReference type="Gene3D" id="2.60.40.10">
    <property type="entry name" value="Immunoglobulins"/>
    <property type="match status" value="2"/>
</dbReference>
<keyword evidence="14" id="KW-1185">Reference proteome</keyword>
<reference evidence="13 14" key="1">
    <citation type="submission" date="2024-02" db="EMBL/GenBank/DDBJ databases">
        <title>Haloferula sargassicola NBRC 104335.</title>
        <authorList>
            <person name="Ichikawa N."/>
            <person name="Katano-Makiyama Y."/>
            <person name="Hidaka K."/>
        </authorList>
    </citation>
    <scope>NUCLEOTIDE SEQUENCE [LARGE SCALE GENOMIC DNA]</scope>
    <source>
        <strain evidence="13 14">NBRC 104335</strain>
    </source>
</reference>
<proteinExistence type="inferred from homology"/>
<evidence type="ECO:0000256" key="11">
    <source>
        <dbReference type="ARBA" id="ARBA00031501"/>
    </source>
</evidence>
<evidence type="ECO:0000256" key="9">
    <source>
        <dbReference type="ARBA" id="ARBA00023277"/>
    </source>
</evidence>
<organism evidence="13 14">
    <name type="scientific">Haloferula sargassicola</name>
    <dbReference type="NCBI Taxonomy" id="490096"/>
    <lineage>
        <taxon>Bacteria</taxon>
        <taxon>Pseudomonadati</taxon>
        <taxon>Verrucomicrobiota</taxon>
        <taxon>Verrucomicrobiia</taxon>
        <taxon>Verrucomicrobiales</taxon>
        <taxon>Verrucomicrobiaceae</taxon>
        <taxon>Haloferula</taxon>
    </lineage>
</organism>
<evidence type="ECO:0000313" key="13">
    <source>
        <dbReference type="EMBL" id="GAA5483068.1"/>
    </source>
</evidence>
<dbReference type="InterPro" id="IPR013784">
    <property type="entry name" value="Carb-bd-like_fold"/>
</dbReference>
<dbReference type="InterPro" id="IPR002044">
    <property type="entry name" value="CBM20"/>
</dbReference>
<dbReference type="EC" id="2.4.1.25" evidence="4"/>
<dbReference type="Pfam" id="PF00686">
    <property type="entry name" value="CBM_20"/>
    <property type="match status" value="1"/>
</dbReference>
<dbReference type="PANTHER" id="PTHR32518:SF3">
    <property type="entry name" value="4-ALPHA-GLUCANOTRANSFERASE"/>
    <property type="match status" value="1"/>
</dbReference>
<dbReference type="InterPro" id="IPR017853">
    <property type="entry name" value="GH"/>
</dbReference>
<name>A0ABP9UNB8_9BACT</name>